<dbReference type="Proteomes" id="UP000561066">
    <property type="component" value="Unassembled WGS sequence"/>
</dbReference>
<evidence type="ECO:0008006" key="3">
    <source>
        <dbReference type="Google" id="ProtNLM"/>
    </source>
</evidence>
<dbReference type="AlphaFoldDB" id="A0A7W4P759"/>
<protein>
    <recommendedName>
        <fullName evidence="3">Apea-like HEPN domain-containing protein</fullName>
    </recommendedName>
</protein>
<organism evidence="1 2">
    <name type="scientific">Gluconacetobacter johannae</name>
    <dbReference type="NCBI Taxonomy" id="112140"/>
    <lineage>
        <taxon>Bacteria</taxon>
        <taxon>Pseudomonadati</taxon>
        <taxon>Pseudomonadota</taxon>
        <taxon>Alphaproteobacteria</taxon>
        <taxon>Acetobacterales</taxon>
        <taxon>Acetobacteraceae</taxon>
        <taxon>Gluconacetobacter</taxon>
    </lineage>
</organism>
<accession>A0A7W4P759</accession>
<evidence type="ECO:0000313" key="1">
    <source>
        <dbReference type="EMBL" id="MBB2176595.1"/>
    </source>
</evidence>
<dbReference type="RefSeq" id="WP_182943947.1">
    <property type="nucleotide sequence ID" value="NZ_JABEQH010000015.1"/>
</dbReference>
<reference evidence="1 2" key="1">
    <citation type="submission" date="2020-04" db="EMBL/GenBank/DDBJ databases">
        <title>Description of novel Gluconacetobacter.</title>
        <authorList>
            <person name="Sombolestani A."/>
        </authorList>
    </citation>
    <scope>NUCLEOTIDE SEQUENCE [LARGE SCALE GENOMIC DNA]</scope>
    <source>
        <strain evidence="1 2">LMG 21312</strain>
    </source>
</reference>
<gene>
    <name evidence="1" type="ORF">HLH21_11760</name>
</gene>
<keyword evidence="2" id="KW-1185">Reference proteome</keyword>
<sequence length="428" mass="47833">MTISNAGKAVDMMLDAMFCQRTSGRRQHSFMYNKPGGIPFVGGAGFEVNYDDRRLLKAALFMRRNAAPHLGSLSVGDVEKALTDFIRDNFWIIGNEAWNGCLLGAGQARDAPFSEFVSVSTKERLVETIVVSDLFVEPRQLVAFPLVTVRVEEEFECSTFFLVRADGLKLSRMPPGYIDADLQSDSFPPFRRWDGIRRSPSSWLGVWAGTAEVAKRHRAAILGAMALLPHRLERYLFSGRTLFGGFCTFAGSLSVTTGDPHTPPLSEDIVIGKADHEWLTILADKLVSPTKIEKRQMRALEYFYRAWVPDPTRRFPTLFGALDAIYGDAGKATQSVIEAVGPIMGSAYDYDRLKLLLGLRASVIHGSAPNVYESSDYHKYYERYEEDATRDLELIVARCLQAVIFGSAMQERPHTHAVLIKHHTGRDV</sequence>
<name>A0A7W4P759_9PROT</name>
<comment type="caution">
    <text evidence="1">The sequence shown here is derived from an EMBL/GenBank/DDBJ whole genome shotgun (WGS) entry which is preliminary data.</text>
</comment>
<evidence type="ECO:0000313" key="2">
    <source>
        <dbReference type="Proteomes" id="UP000561066"/>
    </source>
</evidence>
<dbReference type="EMBL" id="JABEQH010000015">
    <property type="protein sequence ID" value="MBB2176595.1"/>
    <property type="molecule type" value="Genomic_DNA"/>
</dbReference>
<proteinExistence type="predicted"/>